<evidence type="ECO:0000256" key="1">
    <source>
        <dbReference type="ARBA" id="ARBA00001936"/>
    </source>
</evidence>
<dbReference type="GO" id="GO:0003724">
    <property type="term" value="F:RNA helicase activity"/>
    <property type="evidence" value="ECO:0007669"/>
    <property type="project" value="InterPro"/>
</dbReference>
<keyword evidence="5" id="KW-0808">Transferase</keyword>
<dbReference type="GO" id="GO:0005524">
    <property type="term" value="F:ATP binding"/>
    <property type="evidence" value="ECO:0007669"/>
    <property type="project" value="UniProtKB-KW"/>
</dbReference>
<dbReference type="InterPro" id="IPR000605">
    <property type="entry name" value="Helicase_SF3_ssDNA/RNA_vir"/>
</dbReference>
<name>K0A1K7_9CIRC</name>
<keyword evidence="13" id="KW-0347">Helicase</keyword>
<comment type="catalytic activity">
    <reaction evidence="18">
        <text>ATP + H2O = ADP + phosphate + H(+)</text>
        <dbReference type="Rhea" id="RHEA:13065"/>
        <dbReference type="ChEBI" id="CHEBI:15377"/>
        <dbReference type="ChEBI" id="CHEBI:15378"/>
        <dbReference type="ChEBI" id="CHEBI:30616"/>
        <dbReference type="ChEBI" id="CHEBI:43474"/>
        <dbReference type="ChEBI" id="CHEBI:456216"/>
    </reaction>
</comment>
<dbReference type="GO" id="GO:0006260">
    <property type="term" value="P:DNA replication"/>
    <property type="evidence" value="ECO:0007669"/>
    <property type="project" value="UniProtKB-KW"/>
</dbReference>
<dbReference type="PROSITE" id="PS52020">
    <property type="entry name" value="CRESS_DNA_REP"/>
    <property type="match status" value="1"/>
</dbReference>
<evidence type="ECO:0000256" key="6">
    <source>
        <dbReference type="ARBA" id="ARBA00022695"/>
    </source>
</evidence>
<keyword evidence="16" id="KW-0238">DNA-binding</keyword>
<evidence type="ECO:0000256" key="12">
    <source>
        <dbReference type="ARBA" id="ARBA00022801"/>
    </source>
</evidence>
<reference evidence="20 21" key="1">
    <citation type="journal article" date="2012" name="J. Gen. Virol.">
        <title>Diverse circular single-stranded DNA viruses discovered in dragonflies (Odonata: Epiprocta).</title>
        <authorList>
            <person name="Rosario K."/>
            <person name="Dayaram A."/>
            <person name="Marinov M."/>
            <person name="Ware J."/>
            <person name="Kraberger S."/>
            <person name="Stainton D."/>
            <person name="Breitbart M."/>
            <person name="Varsani A."/>
        </authorList>
    </citation>
    <scope>NUCLEOTIDE SEQUENCE [LARGE SCALE GENOMIC DNA]</scope>
    <source>
        <strain evidence="20">FL2-5E-2010</strain>
    </source>
</reference>
<keyword evidence="9" id="KW-0479">Metal-binding</keyword>
<keyword evidence="10" id="KW-0547">Nucleotide-binding</keyword>
<dbReference type="EMBL" id="JX185424">
    <property type="protein sequence ID" value="AFS65286.1"/>
    <property type="molecule type" value="Genomic_DNA"/>
</dbReference>
<evidence type="ECO:0000256" key="10">
    <source>
        <dbReference type="ARBA" id="ARBA00022741"/>
    </source>
</evidence>
<comment type="cofactor">
    <cofactor evidence="1">
        <name>Mn(2+)</name>
        <dbReference type="ChEBI" id="CHEBI:29035"/>
    </cofactor>
</comment>
<dbReference type="GO" id="GO:0046872">
    <property type="term" value="F:metal ion binding"/>
    <property type="evidence" value="ECO:0007669"/>
    <property type="project" value="UniProtKB-KW"/>
</dbReference>
<evidence type="ECO:0000256" key="15">
    <source>
        <dbReference type="ARBA" id="ARBA00023124"/>
    </source>
</evidence>
<dbReference type="GO" id="GO:0004519">
    <property type="term" value="F:endonuclease activity"/>
    <property type="evidence" value="ECO:0007669"/>
    <property type="project" value="UniProtKB-KW"/>
</dbReference>
<evidence type="ECO:0000256" key="13">
    <source>
        <dbReference type="ARBA" id="ARBA00022806"/>
    </source>
</evidence>
<dbReference type="Pfam" id="PF00910">
    <property type="entry name" value="RNA_helicase"/>
    <property type="match status" value="1"/>
</dbReference>
<evidence type="ECO:0000256" key="11">
    <source>
        <dbReference type="ARBA" id="ARBA00022759"/>
    </source>
</evidence>
<keyword evidence="12" id="KW-0378">Hydrolase</keyword>
<dbReference type="GO" id="GO:0016779">
    <property type="term" value="F:nucleotidyltransferase activity"/>
    <property type="evidence" value="ECO:0007669"/>
    <property type="project" value="UniProtKB-KW"/>
</dbReference>
<dbReference type="Pfam" id="PF02407">
    <property type="entry name" value="Viral_Rep"/>
    <property type="match status" value="1"/>
</dbReference>
<keyword evidence="8" id="KW-0540">Nuclease</keyword>
<evidence type="ECO:0000256" key="5">
    <source>
        <dbReference type="ARBA" id="ARBA00022679"/>
    </source>
</evidence>
<evidence type="ECO:0000256" key="7">
    <source>
        <dbReference type="ARBA" id="ARBA00022705"/>
    </source>
</evidence>
<feature type="domain" description="CRESS-DNA virus Rep endonuclease" evidence="19">
    <location>
        <begin position="29"/>
        <end position="126"/>
    </location>
</feature>
<dbReference type="GO" id="GO:0016787">
    <property type="term" value="F:hydrolase activity"/>
    <property type="evidence" value="ECO:0007669"/>
    <property type="project" value="UniProtKB-KW"/>
</dbReference>
<dbReference type="InterPro" id="IPR049912">
    <property type="entry name" value="CRESS_DNA_REP"/>
</dbReference>
<keyword evidence="15" id="KW-0190">Covalent protein-DNA linkage</keyword>
<dbReference type="GeneID" id="18983262"/>
<evidence type="ECO:0000313" key="21">
    <source>
        <dbReference type="Proteomes" id="UP000164976"/>
    </source>
</evidence>
<keyword evidence="4" id="KW-1048">Host nucleus</keyword>
<evidence type="ECO:0000256" key="9">
    <source>
        <dbReference type="ARBA" id="ARBA00022723"/>
    </source>
</evidence>
<evidence type="ECO:0000256" key="16">
    <source>
        <dbReference type="ARBA" id="ARBA00023125"/>
    </source>
</evidence>
<dbReference type="GO" id="GO:0003723">
    <property type="term" value="F:RNA binding"/>
    <property type="evidence" value="ECO:0007669"/>
    <property type="project" value="InterPro"/>
</dbReference>
<keyword evidence="21" id="KW-1185">Reference proteome</keyword>
<evidence type="ECO:0000256" key="4">
    <source>
        <dbReference type="ARBA" id="ARBA00022562"/>
    </source>
</evidence>
<evidence type="ECO:0000256" key="14">
    <source>
        <dbReference type="ARBA" id="ARBA00022840"/>
    </source>
</evidence>
<dbReference type="Proteomes" id="UP000164976">
    <property type="component" value="Segment"/>
</dbReference>
<dbReference type="GO" id="GO:0003677">
    <property type="term" value="F:DNA binding"/>
    <property type="evidence" value="ECO:0007669"/>
    <property type="project" value="UniProtKB-KW"/>
</dbReference>
<keyword evidence="7" id="KW-0235">DNA replication</keyword>
<organism evidence="20 21">
    <name type="scientific">Dragonfly associated cyclovirus 3</name>
    <dbReference type="NCBI Taxonomy" id="1234881"/>
    <lineage>
        <taxon>Viruses</taxon>
        <taxon>Monodnaviria</taxon>
        <taxon>Shotokuvirae</taxon>
        <taxon>Cressdnaviricota</taxon>
        <taxon>Arfiviricetes</taxon>
        <taxon>Cirlivirales</taxon>
        <taxon>Circoviridae</taxon>
        <taxon>Cyclovirus</taxon>
        <taxon>Cyclovirus tonbo</taxon>
    </lineage>
</organism>
<evidence type="ECO:0000256" key="2">
    <source>
        <dbReference type="ARBA" id="ARBA00001946"/>
    </source>
</evidence>
<dbReference type="OrthoDB" id="9195at10239"/>
<keyword evidence="17" id="KW-0511">Multifunctional enzyme</keyword>
<evidence type="ECO:0000256" key="17">
    <source>
        <dbReference type="ARBA" id="ARBA00023268"/>
    </source>
</evidence>
<evidence type="ECO:0000256" key="3">
    <source>
        <dbReference type="ARBA" id="ARBA00004147"/>
    </source>
</evidence>
<comment type="subcellular location">
    <subcellularLocation>
        <location evidence="3">Host nucleus</location>
    </subcellularLocation>
</comment>
<proteinExistence type="predicted"/>
<keyword evidence="6" id="KW-0548">Nucleotidyltransferase</keyword>
<keyword evidence="14" id="KW-0067">ATP-binding</keyword>
<dbReference type="GO" id="GO:0042025">
    <property type="term" value="C:host cell nucleus"/>
    <property type="evidence" value="ECO:0007669"/>
    <property type="project" value="UniProtKB-SubCell"/>
</dbReference>
<protein>
    <submittedName>
        <fullName evidence="20">Spliced replication-associated protein</fullName>
    </submittedName>
</protein>
<keyword evidence="11" id="KW-0255">Endonuclease</keyword>
<evidence type="ECO:0000256" key="18">
    <source>
        <dbReference type="ARBA" id="ARBA00049360"/>
    </source>
</evidence>
<comment type="cofactor">
    <cofactor evidence="2">
        <name>Mg(2+)</name>
        <dbReference type="ChEBI" id="CHEBI:18420"/>
    </cofactor>
</comment>
<evidence type="ECO:0000256" key="8">
    <source>
        <dbReference type="ARBA" id="ARBA00022722"/>
    </source>
</evidence>
<sequence>MPSPRDLKGAVRLGIYVLRCLYNGTMSARQRLKRIVFTLNNYCEDDFVRIQSYVEIYQYCVVGRETAPETGTPHLQGFINFKSKREFGTIKTIVGDRAHIEPAKGSDVQNKEYCTKGGDYWECGTPSGPGYRSDLADVVQTVKGAKRLREVVERHPCEFIKYHRGIEKLFGMLSEREKRNWKTETIVYYGDPGAGKSRKAAEVGAAAEGGVYYKTRGPWWDGYNGETTVIVDDYYGWLAYDEVLKITDRYL</sequence>
<evidence type="ECO:0000313" key="20">
    <source>
        <dbReference type="EMBL" id="AFS65286.1"/>
    </source>
</evidence>
<evidence type="ECO:0000259" key="19">
    <source>
        <dbReference type="PROSITE" id="PS52020"/>
    </source>
</evidence>
<accession>K0A1K7</accession>
<dbReference type="RefSeq" id="YP_009021846.1">
    <property type="nucleotide sequence ID" value="NC_023868.1"/>
</dbReference>
<dbReference type="Gene3D" id="3.40.1310.20">
    <property type="match status" value="1"/>
</dbReference>